<evidence type="ECO:0000259" key="1">
    <source>
        <dbReference type="Pfam" id="PF04321"/>
    </source>
</evidence>
<keyword evidence="2" id="KW-0560">Oxidoreductase</keyword>
<dbReference type="InterPro" id="IPR029903">
    <property type="entry name" value="RmlD-like-bd"/>
</dbReference>
<dbReference type="Pfam" id="PF04321">
    <property type="entry name" value="RmlD_sub_bind"/>
    <property type="match status" value="1"/>
</dbReference>
<dbReference type="GO" id="GO:0008831">
    <property type="term" value="F:dTDP-4-dehydrorhamnose reductase activity"/>
    <property type="evidence" value="ECO:0007669"/>
    <property type="project" value="UniProtKB-EC"/>
</dbReference>
<dbReference type="EC" id="1.1.1.133" evidence="2"/>
<dbReference type="Gene3D" id="3.40.50.720">
    <property type="entry name" value="NAD(P)-binding Rossmann-like Domain"/>
    <property type="match status" value="1"/>
</dbReference>
<organism evidence="2">
    <name type="scientific">metagenome</name>
    <dbReference type="NCBI Taxonomy" id="256318"/>
    <lineage>
        <taxon>unclassified sequences</taxon>
        <taxon>metagenomes</taxon>
    </lineage>
</organism>
<dbReference type="NCBIfam" id="TIGR01214">
    <property type="entry name" value="rmlD"/>
    <property type="match status" value="1"/>
</dbReference>
<dbReference type="SUPFAM" id="SSF51735">
    <property type="entry name" value="NAD(P)-binding Rossmann-fold domains"/>
    <property type="match status" value="1"/>
</dbReference>
<gene>
    <name evidence="2" type="ORF">DF3PB_230007</name>
</gene>
<proteinExistence type="predicted"/>
<dbReference type="PANTHER" id="PTHR10491">
    <property type="entry name" value="DTDP-4-DEHYDRORHAMNOSE REDUCTASE"/>
    <property type="match status" value="1"/>
</dbReference>
<dbReference type="PANTHER" id="PTHR10491:SF4">
    <property type="entry name" value="METHIONINE ADENOSYLTRANSFERASE 2 SUBUNIT BETA"/>
    <property type="match status" value="1"/>
</dbReference>
<dbReference type="AlphaFoldDB" id="A0A380TC27"/>
<name>A0A380TC27_9ZZZZ</name>
<accession>A0A380TC27</accession>
<dbReference type="Gene3D" id="3.90.25.10">
    <property type="entry name" value="UDP-galactose 4-epimerase, domain 1"/>
    <property type="match status" value="1"/>
</dbReference>
<dbReference type="CDD" id="cd05254">
    <property type="entry name" value="dTDP_HR_like_SDR_e"/>
    <property type="match status" value="1"/>
</dbReference>
<dbReference type="InterPro" id="IPR005913">
    <property type="entry name" value="dTDP_dehydrorham_reduct"/>
</dbReference>
<dbReference type="EMBL" id="UIDG01000146">
    <property type="protein sequence ID" value="SUS06005.1"/>
    <property type="molecule type" value="Genomic_DNA"/>
</dbReference>
<dbReference type="InterPro" id="IPR036291">
    <property type="entry name" value="NAD(P)-bd_dom_sf"/>
</dbReference>
<feature type="domain" description="RmlD-like substrate binding" evidence="1">
    <location>
        <begin position="1"/>
        <end position="290"/>
    </location>
</feature>
<reference evidence="2" key="1">
    <citation type="submission" date="2018-07" db="EMBL/GenBank/DDBJ databases">
        <authorList>
            <person name="Quirk P.G."/>
            <person name="Krulwich T.A."/>
        </authorList>
    </citation>
    <scope>NUCLEOTIDE SEQUENCE</scope>
</reference>
<sequence>MRIFVAGAAGQVARALEESATATGRTLATFGRPGFDLTDSALVRTSLSAFAPDLVINAAAWTAVDRAETERDAAWALNATGPGQLSELCHGRRIPIIHLSTDYVFAGDKPEPYVETDPVAPSGVYAESKLAGERAVAAANPRHLILRTAWVHSAVGANFPKTMIRLAETRDEVGVVADQQGSPTYAPDIAGALLAVADRIGSDPTGADWGVYHLTSSGSCVWASFAERVFARTAPIGMPSARVRRITTAEFPTPVRRPANSRLDCSKLASRFGVTLPPWESGVDRCVERLAAERGMQL</sequence>
<evidence type="ECO:0000313" key="2">
    <source>
        <dbReference type="EMBL" id="SUS06005.1"/>
    </source>
</evidence>
<protein>
    <submittedName>
        <fullName evidence="2">Putative dTDP-4-dehydrorhamnose reductase</fullName>
        <ecNumber evidence="2">1.1.1.133</ecNumber>
    </submittedName>
</protein>